<dbReference type="Proteomes" id="UP000001070">
    <property type="component" value="Unassembled WGS sequence"/>
</dbReference>
<dbReference type="STRING" id="7222.B4J269"/>
<dbReference type="OrthoDB" id="7740580at2759"/>
<keyword evidence="4" id="KW-1185">Reference proteome</keyword>
<feature type="compositionally biased region" description="Basic and acidic residues" evidence="2">
    <location>
        <begin position="487"/>
        <end position="507"/>
    </location>
</feature>
<feature type="coiled-coil region" evidence="1">
    <location>
        <begin position="344"/>
        <end position="379"/>
    </location>
</feature>
<feature type="region of interest" description="Disordered" evidence="2">
    <location>
        <begin position="626"/>
        <end position="697"/>
    </location>
</feature>
<feature type="compositionally biased region" description="Basic and acidic residues" evidence="2">
    <location>
        <begin position="132"/>
        <end position="144"/>
    </location>
</feature>
<reference evidence="3 4" key="1">
    <citation type="journal article" date="2007" name="Nature">
        <title>Evolution of genes and genomes on the Drosophila phylogeny.</title>
        <authorList>
            <consortium name="Drosophila 12 Genomes Consortium"/>
            <person name="Clark A.G."/>
            <person name="Eisen M.B."/>
            <person name="Smith D.R."/>
            <person name="Bergman C.M."/>
            <person name="Oliver B."/>
            <person name="Markow T.A."/>
            <person name="Kaufman T.C."/>
            <person name="Kellis M."/>
            <person name="Gelbart W."/>
            <person name="Iyer V.N."/>
            <person name="Pollard D.A."/>
            <person name="Sackton T.B."/>
            <person name="Larracuente A.M."/>
            <person name="Singh N.D."/>
            <person name="Abad J.P."/>
            <person name="Abt D.N."/>
            <person name="Adryan B."/>
            <person name="Aguade M."/>
            <person name="Akashi H."/>
            <person name="Anderson W.W."/>
            <person name="Aquadro C.F."/>
            <person name="Ardell D.H."/>
            <person name="Arguello R."/>
            <person name="Artieri C.G."/>
            <person name="Barbash D.A."/>
            <person name="Barker D."/>
            <person name="Barsanti P."/>
            <person name="Batterham P."/>
            <person name="Batzoglou S."/>
            <person name="Begun D."/>
            <person name="Bhutkar A."/>
            <person name="Blanco E."/>
            <person name="Bosak S.A."/>
            <person name="Bradley R.K."/>
            <person name="Brand A.D."/>
            <person name="Brent M.R."/>
            <person name="Brooks A.N."/>
            <person name="Brown R.H."/>
            <person name="Butlin R.K."/>
            <person name="Caggese C."/>
            <person name="Calvi B.R."/>
            <person name="Bernardo de Carvalho A."/>
            <person name="Caspi A."/>
            <person name="Castrezana S."/>
            <person name="Celniker S.E."/>
            <person name="Chang J.L."/>
            <person name="Chapple C."/>
            <person name="Chatterji S."/>
            <person name="Chinwalla A."/>
            <person name="Civetta A."/>
            <person name="Clifton S.W."/>
            <person name="Comeron J.M."/>
            <person name="Costello J.C."/>
            <person name="Coyne J.A."/>
            <person name="Daub J."/>
            <person name="David R.G."/>
            <person name="Delcher A.L."/>
            <person name="Delehaunty K."/>
            <person name="Do C.B."/>
            <person name="Ebling H."/>
            <person name="Edwards K."/>
            <person name="Eickbush T."/>
            <person name="Evans J.D."/>
            <person name="Filipski A."/>
            <person name="Findeiss S."/>
            <person name="Freyhult E."/>
            <person name="Fulton L."/>
            <person name="Fulton R."/>
            <person name="Garcia A.C."/>
            <person name="Gardiner A."/>
            <person name="Garfield D.A."/>
            <person name="Garvin B.E."/>
            <person name="Gibson G."/>
            <person name="Gilbert D."/>
            <person name="Gnerre S."/>
            <person name="Godfrey J."/>
            <person name="Good R."/>
            <person name="Gotea V."/>
            <person name="Gravely B."/>
            <person name="Greenberg A.J."/>
            <person name="Griffiths-Jones S."/>
            <person name="Gross S."/>
            <person name="Guigo R."/>
            <person name="Gustafson E.A."/>
            <person name="Haerty W."/>
            <person name="Hahn M.W."/>
            <person name="Halligan D.L."/>
            <person name="Halpern A.L."/>
            <person name="Halter G.M."/>
            <person name="Han M.V."/>
            <person name="Heger A."/>
            <person name="Hillier L."/>
            <person name="Hinrichs A.S."/>
            <person name="Holmes I."/>
            <person name="Hoskins R.A."/>
            <person name="Hubisz M.J."/>
            <person name="Hultmark D."/>
            <person name="Huntley M.A."/>
            <person name="Jaffe D.B."/>
            <person name="Jagadeeshan S."/>
            <person name="Jeck W.R."/>
            <person name="Johnson J."/>
            <person name="Jones C.D."/>
            <person name="Jordan W.C."/>
            <person name="Karpen G.H."/>
            <person name="Kataoka E."/>
            <person name="Keightley P.D."/>
            <person name="Kheradpour P."/>
            <person name="Kirkness E.F."/>
            <person name="Koerich L.B."/>
            <person name="Kristiansen K."/>
            <person name="Kudrna D."/>
            <person name="Kulathinal R.J."/>
            <person name="Kumar S."/>
            <person name="Kwok R."/>
            <person name="Lander E."/>
            <person name="Langley C.H."/>
            <person name="Lapoint R."/>
            <person name="Lazzaro B.P."/>
            <person name="Lee S.J."/>
            <person name="Levesque L."/>
            <person name="Li R."/>
            <person name="Lin C.F."/>
            <person name="Lin M.F."/>
            <person name="Lindblad-Toh K."/>
            <person name="Llopart A."/>
            <person name="Long M."/>
            <person name="Low L."/>
            <person name="Lozovsky E."/>
            <person name="Lu J."/>
            <person name="Luo M."/>
            <person name="Machado C.A."/>
            <person name="Makalowski W."/>
            <person name="Marzo M."/>
            <person name="Matsuda M."/>
            <person name="Matzkin L."/>
            <person name="McAllister B."/>
            <person name="McBride C.S."/>
            <person name="McKernan B."/>
            <person name="McKernan K."/>
            <person name="Mendez-Lago M."/>
            <person name="Minx P."/>
            <person name="Mollenhauer M.U."/>
            <person name="Montooth K."/>
            <person name="Mount S.M."/>
            <person name="Mu X."/>
            <person name="Myers E."/>
            <person name="Negre B."/>
            <person name="Newfeld S."/>
            <person name="Nielsen R."/>
            <person name="Noor M.A."/>
            <person name="O'Grady P."/>
            <person name="Pachter L."/>
            <person name="Papaceit M."/>
            <person name="Parisi M.J."/>
            <person name="Parisi M."/>
            <person name="Parts L."/>
            <person name="Pedersen J.S."/>
            <person name="Pesole G."/>
            <person name="Phillippy A.M."/>
            <person name="Ponting C.P."/>
            <person name="Pop M."/>
            <person name="Porcelli D."/>
            <person name="Powell J.R."/>
            <person name="Prohaska S."/>
            <person name="Pruitt K."/>
            <person name="Puig M."/>
            <person name="Quesneville H."/>
            <person name="Ram K.R."/>
            <person name="Rand D."/>
            <person name="Rasmussen M.D."/>
            <person name="Reed L.K."/>
            <person name="Reenan R."/>
            <person name="Reily A."/>
            <person name="Remington K.A."/>
            <person name="Rieger T.T."/>
            <person name="Ritchie M.G."/>
            <person name="Robin C."/>
            <person name="Rogers Y.H."/>
            <person name="Rohde C."/>
            <person name="Rozas J."/>
            <person name="Rubenfield M.J."/>
            <person name="Ruiz A."/>
            <person name="Russo S."/>
            <person name="Salzberg S.L."/>
            <person name="Sanchez-Gracia A."/>
            <person name="Saranga D.J."/>
            <person name="Sato H."/>
            <person name="Schaeffer S.W."/>
            <person name="Schatz M.C."/>
            <person name="Schlenke T."/>
            <person name="Schwartz R."/>
            <person name="Segarra C."/>
            <person name="Singh R.S."/>
            <person name="Sirot L."/>
            <person name="Sirota M."/>
            <person name="Sisneros N.B."/>
            <person name="Smith C.D."/>
            <person name="Smith T.F."/>
            <person name="Spieth J."/>
            <person name="Stage D.E."/>
            <person name="Stark A."/>
            <person name="Stephan W."/>
            <person name="Strausberg R.L."/>
            <person name="Strempel S."/>
            <person name="Sturgill D."/>
            <person name="Sutton G."/>
            <person name="Sutton G.G."/>
            <person name="Tao W."/>
            <person name="Teichmann S."/>
            <person name="Tobari Y.N."/>
            <person name="Tomimura Y."/>
            <person name="Tsolas J.M."/>
            <person name="Valente V.L."/>
            <person name="Venter E."/>
            <person name="Venter J.C."/>
            <person name="Vicario S."/>
            <person name="Vieira F.G."/>
            <person name="Vilella A.J."/>
            <person name="Villasante A."/>
            <person name="Walenz B."/>
            <person name="Wang J."/>
            <person name="Wasserman M."/>
            <person name="Watts T."/>
            <person name="Wilson D."/>
            <person name="Wilson R.K."/>
            <person name="Wing R.A."/>
            <person name="Wolfner M.F."/>
            <person name="Wong A."/>
            <person name="Wong G.K."/>
            <person name="Wu C.I."/>
            <person name="Wu G."/>
            <person name="Yamamoto D."/>
            <person name="Yang H.P."/>
            <person name="Yang S.P."/>
            <person name="Yorke J.A."/>
            <person name="Yoshida K."/>
            <person name="Zdobnov E."/>
            <person name="Zhang P."/>
            <person name="Zhang Y."/>
            <person name="Zimin A.V."/>
            <person name="Baldwin J."/>
            <person name="Abdouelleil A."/>
            <person name="Abdulkadir J."/>
            <person name="Abebe A."/>
            <person name="Abera B."/>
            <person name="Abreu J."/>
            <person name="Acer S.C."/>
            <person name="Aftuck L."/>
            <person name="Alexander A."/>
            <person name="An P."/>
            <person name="Anderson E."/>
            <person name="Anderson S."/>
            <person name="Arachi H."/>
            <person name="Azer M."/>
            <person name="Bachantsang P."/>
            <person name="Barry A."/>
            <person name="Bayul T."/>
            <person name="Berlin A."/>
            <person name="Bessette D."/>
            <person name="Bloom T."/>
            <person name="Blye J."/>
            <person name="Boguslavskiy L."/>
            <person name="Bonnet C."/>
            <person name="Boukhgalter B."/>
            <person name="Bourzgui I."/>
            <person name="Brown A."/>
            <person name="Cahill P."/>
            <person name="Channer S."/>
            <person name="Cheshatsang Y."/>
            <person name="Chuda L."/>
            <person name="Citroen M."/>
            <person name="Collymore A."/>
            <person name="Cooke P."/>
            <person name="Costello M."/>
            <person name="D'Aco K."/>
            <person name="Daza R."/>
            <person name="De Haan G."/>
            <person name="DeGray S."/>
            <person name="DeMaso C."/>
            <person name="Dhargay N."/>
            <person name="Dooley K."/>
            <person name="Dooley E."/>
            <person name="Doricent M."/>
            <person name="Dorje P."/>
            <person name="Dorjee K."/>
            <person name="Dupes A."/>
            <person name="Elong R."/>
            <person name="Falk J."/>
            <person name="Farina A."/>
            <person name="Faro S."/>
            <person name="Ferguson D."/>
            <person name="Fisher S."/>
            <person name="Foley C.D."/>
            <person name="Franke A."/>
            <person name="Friedrich D."/>
            <person name="Gadbois L."/>
            <person name="Gearin G."/>
            <person name="Gearin C.R."/>
            <person name="Giannoukos G."/>
            <person name="Goode T."/>
            <person name="Graham J."/>
            <person name="Grandbois E."/>
            <person name="Grewal S."/>
            <person name="Gyaltsen K."/>
            <person name="Hafez N."/>
            <person name="Hagos B."/>
            <person name="Hall J."/>
            <person name="Henson C."/>
            <person name="Hollinger A."/>
            <person name="Honan T."/>
            <person name="Huard M.D."/>
            <person name="Hughes L."/>
            <person name="Hurhula B."/>
            <person name="Husby M.E."/>
            <person name="Kamat A."/>
            <person name="Kanga B."/>
            <person name="Kashin S."/>
            <person name="Khazanovich D."/>
            <person name="Kisner P."/>
            <person name="Lance K."/>
            <person name="Lara M."/>
            <person name="Lee W."/>
            <person name="Lennon N."/>
            <person name="Letendre F."/>
            <person name="LeVine R."/>
            <person name="Lipovsky A."/>
            <person name="Liu X."/>
            <person name="Liu J."/>
            <person name="Liu S."/>
            <person name="Lokyitsang T."/>
            <person name="Lokyitsang Y."/>
            <person name="Lubonja R."/>
            <person name="Lui A."/>
            <person name="MacDonald P."/>
            <person name="Magnisalis V."/>
            <person name="Maru K."/>
            <person name="Matthews C."/>
            <person name="McCusker W."/>
            <person name="McDonough S."/>
            <person name="Mehta T."/>
            <person name="Meldrim J."/>
            <person name="Meneus L."/>
            <person name="Mihai O."/>
            <person name="Mihalev A."/>
            <person name="Mihova T."/>
            <person name="Mittelman R."/>
            <person name="Mlenga V."/>
            <person name="Montmayeur A."/>
            <person name="Mulrain L."/>
            <person name="Navidi A."/>
            <person name="Naylor J."/>
            <person name="Negash T."/>
            <person name="Nguyen T."/>
            <person name="Nguyen N."/>
            <person name="Nicol R."/>
            <person name="Norbu C."/>
            <person name="Norbu N."/>
            <person name="Novod N."/>
            <person name="O'Neill B."/>
            <person name="Osman S."/>
            <person name="Markiewicz E."/>
            <person name="Oyono O.L."/>
            <person name="Patti C."/>
            <person name="Phunkhang P."/>
            <person name="Pierre F."/>
            <person name="Priest M."/>
            <person name="Raghuraman S."/>
            <person name="Rege F."/>
            <person name="Reyes R."/>
            <person name="Rise C."/>
            <person name="Rogov P."/>
            <person name="Ross K."/>
            <person name="Ryan E."/>
            <person name="Settipalli S."/>
            <person name="Shea T."/>
            <person name="Sherpa N."/>
            <person name="Shi L."/>
            <person name="Shih D."/>
            <person name="Sparrow T."/>
            <person name="Spaulding J."/>
            <person name="Stalker J."/>
            <person name="Stange-Thomann N."/>
            <person name="Stavropoulos S."/>
            <person name="Stone C."/>
            <person name="Strader C."/>
            <person name="Tesfaye S."/>
            <person name="Thomson T."/>
            <person name="Thoulutsang Y."/>
            <person name="Thoulutsang D."/>
            <person name="Topham K."/>
            <person name="Topping I."/>
            <person name="Tsamla T."/>
            <person name="Vassiliev H."/>
            <person name="Vo A."/>
            <person name="Wangchuk T."/>
            <person name="Wangdi T."/>
            <person name="Weiand M."/>
            <person name="Wilkinson J."/>
            <person name="Wilson A."/>
            <person name="Yadav S."/>
            <person name="Young G."/>
            <person name="Yu Q."/>
            <person name="Zembek L."/>
            <person name="Zhong D."/>
            <person name="Zimmer A."/>
            <person name="Zwirko Z."/>
            <person name="Jaffe D.B."/>
            <person name="Alvarez P."/>
            <person name="Brockman W."/>
            <person name="Butler J."/>
            <person name="Chin C."/>
            <person name="Gnerre S."/>
            <person name="Grabherr M."/>
            <person name="Kleber M."/>
            <person name="Mauceli E."/>
            <person name="MacCallum I."/>
        </authorList>
    </citation>
    <scope>NUCLEOTIDE SEQUENCE [LARGE SCALE GENOMIC DNA]</scope>
    <source>
        <strain evidence="4">Tucson 15287-2541.00</strain>
    </source>
</reference>
<gene>
    <name evidence="3" type="primary">Dgri\GH16601</name>
    <name evidence="3" type="ORF">Dgri_GH16601</name>
</gene>
<accession>B4J269</accession>
<feature type="compositionally biased region" description="Basic and acidic residues" evidence="2">
    <location>
        <begin position="525"/>
        <end position="536"/>
    </location>
</feature>
<feature type="compositionally biased region" description="Basic and acidic residues" evidence="2">
    <location>
        <begin position="670"/>
        <end position="680"/>
    </location>
</feature>
<feature type="region of interest" description="Disordered" evidence="2">
    <location>
        <begin position="420"/>
        <end position="591"/>
    </location>
</feature>
<feature type="compositionally biased region" description="Basic and acidic residues" evidence="2">
    <location>
        <begin position="157"/>
        <end position="278"/>
    </location>
</feature>
<feature type="compositionally biased region" description="Basic residues" evidence="2">
    <location>
        <begin position="508"/>
        <end position="517"/>
    </location>
</feature>
<protein>
    <submittedName>
        <fullName evidence="3">GH16601</fullName>
    </submittedName>
</protein>
<sequence length="716" mass="82621">MAADQALTDVGELIFSLIIGYLGALEFAFVARQLYHWTCRHPCSNEDADAGADAHELPRLRDRLDKELKEAVEREAAAGTNVMQDGVLYSNGFRVESPEAKRAALAAELERQRRIEEETRKQLADAEHKLAEERRTAAQERAEAEAAAAAESAQKLIEAEKQREAAQREREENEERQENERKLIEAEKQREENERRMQEAEQQQREREENERQLIEAEKQREENERRLQEAEQQQREREENERKLIEAEKQREENERRMQEAEQQQREQREEEQRQSEYEEADREAERLLFQSEEEQAKRDAEIVERLLAAERERKLSATESELEEEAIVLEQTRRLAASKAAMEKKQKSIEENARLFMEAEEEMVMMQQRLLQAQKEQEDAYYAGAVPVVEEPCIKKILPPRYEEPAIDEPMIVQRVKTQFGQTSAAGEEPYTRSKTLTFPGVSDEGSSVEPISTQLSSFSTQASDEQRQEPEGEDNVPDVQYTEDYLRSLDGIKSRPLVREDGSGRRRAFKKRRSSGSSNSSRESRASRDEELKMFTSLEEEELRHGAKEDYNPIKYSSEPTLRVKSQRRHKRSPAKDVKPPTDPTAALEMLGEESANPWGEGAPEHYKNTEFWKREKALSIDEEELEHEKRVSGEEVVHMDKPKASSFEEATEAQNEEAAHSLRQQRSKEEQDKDSTESSTKATDSSRSDIKSNVSAILKRVGNPALIYPQLA</sequence>
<evidence type="ECO:0000313" key="4">
    <source>
        <dbReference type="Proteomes" id="UP000001070"/>
    </source>
</evidence>
<feature type="region of interest" description="Disordered" evidence="2">
    <location>
        <begin position="132"/>
        <end position="300"/>
    </location>
</feature>
<feature type="compositionally biased region" description="Polar residues" evidence="2">
    <location>
        <begin position="452"/>
        <end position="466"/>
    </location>
</feature>
<organism evidence="4">
    <name type="scientific">Drosophila grimshawi</name>
    <name type="common">Hawaiian fruit fly</name>
    <name type="synonym">Idiomyia grimshawi</name>
    <dbReference type="NCBI Taxonomy" id="7222"/>
    <lineage>
        <taxon>Eukaryota</taxon>
        <taxon>Metazoa</taxon>
        <taxon>Ecdysozoa</taxon>
        <taxon>Arthropoda</taxon>
        <taxon>Hexapoda</taxon>
        <taxon>Insecta</taxon>
        <taxon>Pterygota</taxon>
        <taxon>Neoptera</taxon>
        <taxon>Endopterygota</taxon>
        <taxon>Diptera</taxon>
        <taxon>Brachycera</taxon>
        <taxon>Muscomorpha</taxon>
        <taxon>Ephydroidea</taxon>
        <taxon>Drosophilidae</taxon>
        <taxon>Drosophila</taxon>
        <taxon>Hawaiian Drosophila</taxon>
    </lineage>
</organism>
<feature type="compositionally biased region" description="Basic and acidic residues" evidence="2">
    <location>
        <begin position="545"/>
        <end position="555"/>
    </location>
</feature>
<name>B4J269_DROGR</name>
<evidence type="ECO:0000256" key="2">
    <source>
        <dbReference type="SAM" id="MobiDB-lite"/>
    </source>
</evidence>
<evidence type="ECO:0000256" key="1">
    <source>
        <dbReference type="SAM" id="Coils"/>
    </source>
</evidence>
<dbReference type="HOGENOM" id="CLU_012362_0_0_1"/>
<dbReference type="OMA" id="QPSDEVN"/>
<dbReference type="eggNOG" id="KOG1181">
    <property type="taxonomic scope" value="Eukaryota"/>
</dbReference>
<dbReference type="EMBL" id="CH916366">
    <property type="protein sequence ID" value="EDV97020.1"/>
    <property type="molecule type" value="Genomic_DNA"/>
</dbReference>
<dbReference type="PhylomeDB" id="B4J269"/>
<feature type="compositionally biased region" description="Basic and acidic residues" evidence="2">
    <location>
        <begin position="630"/>
        <end position="647"/>
    </location>
</feature>
<dbReference type="AlphaFoldDB" id="B4J269"/>
<keyword evidence="1" id="KW-0175">Coiled coil</keyword>
<proteinExistence type="predicted"/>
<evidence type="ECO:0000313" key="3">
    <source>
        <dbReference type="EMBL" id="EDV97020.1"/>
    </source>
</evidence>